<comment type="catalytic activity">
    <reaction evidence="11">
        <text>[1,4-alpha-D-glucosyl](n)-L-tyrosyl-[glycogenin] + UDP-alpha-D-glucose = [1,4-alpha-D-glucosyl](n+1)-L-tyrosyl-[glycogenin] + UDP + H(+)</text>
        <dbReference type="Rhea" id="RHEA:56560"/>
        <dbReference type="Rhea" id="RHEA-COMP:14606"/>
        <dbReference type="Rhea" id="RHEA-COMP:14607"/>
        <dbReference type="ChEBI" id="CHEBI:15378"/>
        <dbReference type="ChEBI" id="CHEBI:58223"/>
        <dbReference type="ChEBI" id="CHEBI:58885"/>
        <dbReference type="ChEBI" id="CHEBI:140574"/>
        <dbReference type="EC" id="2.4.1.186"/>
    </reaction>
</comment>
<keyword evidence="6" id="KW-0320">Glycogen biosynthesis</keyword>
<dbReference type="EC" id="2.4.1.186" evidence="10"/>
<dbReference type="CDD" id="cd02537">
    <property type="entry name" value="GT8_Glycogenin"/>
    <property type="match status" value="1"/>
</dbReference>
<dbReference type="OrthoDB" id="2014201at2759"/>
<keyword evidence="16" id="KW-1185">Reference proteome</keyword>
<evidence type="ECO:0000313" key="15">
    <source>
        <dbReference type="EMBL" id="PHH69095.1"/>
    </source>
</evidence>
<comment type="cofactor">
    <cofactor evidence="1">
        <name>Mn(2+)</name>
        <dbReference type="ChEBI" id="CHEBI:29035"/>
    </cofactor>
</comment>
<dbReference type="InterPro" id="IPR029044">
    <property type="entry name" value="Nucleotide-diphossugar_trans"/>
</dbReference>
<name>A0A2C5YHW0_9HYPO</name>
<evidence type="ECO:0000256" key="13">
    <source>
        <dbReference type="ARBA" id="ARBA00057883"/>
    </source>
</evidence>
<evidence type="ECO:0000256" key="11">
    <source>
        <dbReference type="ARBA" id="ARBA00050886"/>
    </source>
</evidence>
<feature type="region of interest" description="Disordered" evidence="14">
    <location>
        <begin position="508"/>
        <end position="535"/>
    </location>
</feature>
<feature type="compositionally biased region" description="Polar residues" evidence="14">
    <location>
        <begin position="332"/>
        <end position="345"/>
    </location>
</feature>
<evidence type="ECO:0000256" key="2">
    <source>
        <dbReference type="ARBA" id="ARBA00004496"/>
    </source>
</evidence>
<proteinExistence type="inferred from homology"/>
<feature type="compositionally biased region" description="Polar residues" evidence="14">
    <location>
        <begin position="467"/>
        <end position="481"/>
    </location>
</feature>
<evidence type="ECO:0000256" key="6">
    <source>
        <dbReference type="ARBA" id="ARBA00023056"/>
    </source>
</evidence>
<dbReference type="InterPro" id="IPR050587">
    <property type="entry name" value="GNT1/Glycosyltrans_8"/>
</dbReference>
<keyword evidence="7" id="KW-0325">Glycoprotein</keyword>
<keyword evidence="5" id="KW-0479">Metal-binding</keyword>
<reference evidence="15 16" key="1">
    <citation type="submission" date="2017-06" db="EMBL/GenBank/DDBJ databases">
        <title>Ant-infecting Ophiocordyceps genomes reveal a high diversity of potential behavioral manipulation genes and a possible major role for enterotoxins.</title>
        <authorList>
            <person name="De Bekker C."/>
            <person name="Evans H.C."/>
            <person name="Brachmann A."/>
            <person name="Hughes D.P."/>
        </authorList>
    </citation>
    <scope>NUCLEOTIDE SEQUENCE [LARGE SCALE GENOMIC DNA]</scope>
    <source>
        <strain evidence="15 16">1348a</strain>
    </source>
</reference>
<dbReference type="PANTHER" id="PTHR11183">
    <property type="entry name" value="GLYCOGENIN SUBFAMILY MEMBER"/>
    <property type="match status" value="1"/>
</dbReference>
<dbReference type="Gene3D" id="3.90.550.10">
    <property type="entry name" value="Spore Coat Polysaccharide Biosynthesis Protein SpsA, Chain A"/>
    <property type="match status" value="1"/>
</dbReference>
<evidence type="ECO:0000313" key="16">
    <source>
        <dbReference type="Proteomes" id="UP000224854"/>
    </source>
</evidence>
<sequence>MDIDTQVYATLLLDDSYLPGALVLAHSLRDAQSAKELAVLVTLDSVSVPAINQLKTLYRYVVPVPRLCTGQPTNLYLMDRPDLHSAFTKIYLWKQTQFTKVVYIDADVIAYRAPDELFSTTHAFSAAPDIGWPDIFNTGVMVLTPNMGDFYALLNMAQRAISFDGADQGLLNMHFGTSFNRLPYIYNVTPSAHYQYLPAYRHFQSNIVMVHFIGPIKPWFRDRNTSYGNSALDEMTGRWWAVHDRHYRTQETILDQPPSPQHQVCKSSVSLELNPSSDLDKHAGYAHVANKTLEYPCSSAPQHPPSTCSIDTTSQKQPSTTVAKLSQKHDTAQASRSNEFVQQPLESPPALPMSAWDPQRHPPPPLSKPEAVNFPSTHYHMSADMTPFTPPDRYPSPPRSVGYHVPKGASRSGAHAPWPIFPWEKNQPRPARSFINERLQSAPTVVHVASTISNTSLQPTDDKSEEQPSSTPTTNRTLPSDSWISFSRVNAWDESPEIACFMKTSQYRQRGRNKGAEGNMASSPNLENRSQRKTEAQGLRLTDFPSQVERPSLPVTPAPIRRPLCWPETHDRLKPGNSGGAPLPAAQGVPPQPEWDPAEQLDKLARLQSEALVQKLGRESDRQRRQATSESLPLGSEAVRLEERQTGPAQLNTLCLQDSSKTSALTMDDGMEAKNELVPETAIALHDPSSESLQTILTGKDA</sequence>
<feature type="region of interest" description="Disordered" evidence="14">
    <location>
        <begin position="296"/>
        <end position="374"/>
    </location>
</feature>
<dbReference type="GO" id="GO:0005737">
    <property type="term" value="C:cytoplasm"/>
    <property type="evidence" value="ECO:0007669"/>
    <property type="project" value="UniProtKB-SubCell"/>
</dbReference>
<evidence type="ECO:0000256" key="1">
    <source>
        <dbReference type="ARBA" id="ARBA00001936"/>
    </source>
</evidence>
<evidence type="ECO:0000256" key="12">
    <source>
        <dbReference type="ARBA" id="ARBA00052293"/>
    </source>
</evidence>
<evidence type="ECO:0000256" key="5">
    <source>
        <dbReference type="ARBA" id="ARBA00022723"/>
    </source>
</evidence>
<comment type="subcellular location">
    <subcellularLocation>
        <location evidence="2">Cytoplasm</location>
    </subcellularLocation>
</comment>
<accession>A0A2C5YHW0</accession>
<dbReference type="Pfam" id="PF01501">
    <property type="entry name" value="Glyco_transf_8"/>
    <property type="match status" value="1"/>
</dbReference>
<feature type="region of interest" description="Disordered" evidence="14">
    <location>
        <begin position="614"/>
        <end position="646"/>
    </location>
</feature>
<dbReference type="FunFam" id="3.90.550.10:FF:000092">
    <property type="entry name" value="Glycogenin 2"/>
    <property type="match status" value="1"/>
</dbReference>
<keyword evidence="4" id="KW-0808">Transferase</keyword>
<organism evidence="15 16">
    <name type="scientific">Ophiocordyceps australis</name>
    <dbReference type="NCBI Taxonomy" id="1399860"/>
    <lineage>
        <taxon>Eukaryota</taxon>
        <taxon>Fungi</taxon>
        <taxon>Dikarya</taxon>
        <taxon>Ascomycota</taxon>
        <taxon>Pezizomycotina</taxon>
        <taxon>Sordariomycetes</taxon>
        <taxon>Hypocreomycetidae</taxon>
        <taxon>Hypocreales</taxon>
        <taxon>Ophiocordycipitaceae</taxon>
        <taxon>Ophiocordyceps</taxon>
    </lineage>
</organism>
<evidence type="ECO:0000256" key="14">
    <source>
        <dbReference type="SAM" id="MobiDB-lite"/>
    </source>
</evidence>
<comment type="function">
    <text evidence="13">Self-glucosylating initiator of glycogen synthesis. It catalyzes the formation of a short alpha (1,4)-glucosyl chain covalently attached via a glucose 1-O-tyrosyl linkage to internal tyrosine residues and these chains act as primers for the elongation reaction catalyzed by glycogen synthase.</text>
</comment>
<dbReference type="GO" id="GO:0046872">
    <property type="term" value="F:metal ion binding"/>
    <property type="evidence" value="ECO:0007669"/>
    <property type="project" value="UniProtKB-KW"/>
</dbReference>
<dbReference type="InterPro" id="IPR002495">
    <property type="entry name" value="Glyco_trans_8"/>
</dbReference>
<dbReference type="AlphaFoldDB" id="A0A2C5YHW0"/>
<protein>
    <recommendedName>
        <fullName evidence="10">glycogenin glucosyltransferase</fullName>
        <ecNumber evidence="10">2.4.1.186</ecNumber>
    </recommendedName>
</protein>
<comment type="caution">
    <text evidence="15">The sequence shown here is derived from an EMBL/GenBank/DDBJ whole genome shotgun (WGS) entry which is preliminary data.</text>
</comment>
<evidence type="ECO:0000256" key="3">
    <source>
        <dbReference type="ARBA" id="ARBA00022490"/>
    </source>
</evidence>
<feature type="region of interest" description="Disordered" evidence="14">
    <location>
        <begin position="452"/>
        <end position="481"/>
    </location>
</feature>
<keyword evidence="8" id="KW-0464">Manganese</keyword>
<feature type="compositionally biased region" description="Polar residues" evidence="14">
    <location>
        <begin position="299"/>
        <end position="324"/>
    </location>
</feature>
<evidence type="ECO:0000256" key="4">
    <source>
        <dbReference type="ARBA" id="ARBA00022679"/>
    </source>
</evidence>
<comment type="similarity">
    <text evidence="9">Belongs to the glycosyltransferase 8 family. Glycogenin subfamily.</text>
</comment>
<evidence type="ECO:0000256" key="8">
    <source>
        <dbReference type="ARBA" id="ARBA00023211"/>
    </source>
</evidence>
<feature type="region of interest" description="Disordered" evidence="14">
    <location>
        <begin position="548"/>
        <end position="598"/>
    </location>
</feature>
<comment type="catalytic activity">
    <reaction evidence="12">
        <text>L-tyrosyl-[glycogenin] + UDP-alpha-D-glucose = alpha-D-glucosyl-L-tyrosyl-[glycogenin] + UDP + H(+)</text>
        <dbReference type="Rhea" id="RHEA:23360"/>
        <dbReference type="Rhea" id="RHEA-COMP:14604"/>
        <dbReference type="Rhea" id="RHEA-COMP:14605"/>
        <dbReference type="ChEBI" id="CHEBI:15378"/>
        <dbReference type="ChEBI" id="CHEBI:46858"/>
        <dbReference type="ChEBI" id="CHEBI:58223"/>
        <dbReference type="ChEBI" id="CHEBI:58885"/>
        <dbReference type="ChEBI" id="CHEBI:140573"/>
        <dbReference type="EC" id="2.4.1.186"/>
    </reaction>
</comment>
<evidence type="ECO:0000256" key="9">
    <source>
        <dbReference type="ARBA" id="ARBA00038162"/>
    </source>
</evidence>
<keyword evidence="3" id="KW-0963">Cytoplasm</keyword>
<dbReference type="GO" id="GO:0005978">
    <property type="term" value="P:glycogen biosynthetic process"/>
    <property type="evidence" value="ECO:0007669"/>
    <property type="project" value="UniProtKB-KW"/>
</dbReference>
<dbReference type="SUPFAM" id="SSF53448">
    <property type="entry name" value="Nucleotide-diphospho-sugar transferases"/>
    <property type="match status" value="1"/>
</dbReference>
<dbReference type="Proteomes" id="UP000224854">
    <property type="component" value="Unassembled WGS sequence"/>
</dbReference>
<evidence type="ECO:0000256" key="7">
    <source>
        <dbReference type="ARBA" id="ARBA00023180"/>
    </source>
</evidence>
<dbReference type="GO" id="GO:0008466">
    <property type="term" value="F:glycogenin glucosyltransferase activity"/>
    <property type="evidence" value="ECO:0007669"/>
    <property type="project" value="UniProtKB-EC"/>
</dbReference>
<evidence type="ECO:0000256" key="10">
    <source>
        <dbReference type="ARBA" id="ARBA00038934"/>
    </source>
</evidence>
<gene>
    <name evidence="15" type="ORF">CDD82_7991</name>
</gene>
<dbReference type="EMBL" id="NJEU01000999">
    <property type="protein sequence ID" value="PHH69095.1"/>
    <property type="molecule type" value="Genomic_DNA"/>
</dbReference>